<comment type="function">
    <text evidence="2">Catalyzes the NAD-dependent oxidative cleavage of spermidine and the subsequent transfer of the butylamine moiety of spermidine to the epsilon-amino group of a specific lysine residue of the eIF-5A precursor protein to form the intermediate deoxyhypusine residue.</text>
</comment>
<dbReference type="InterPro" id="IPR029035">
    <property type="entry name" value="DHS-like_NAD/FAD-binding_dom"/>
</dbReference>
<dbReference type="PANTHER" id="PTHR11703">
    <property type="entry name" value="DEOXYHYPUSINE SYNTHASE"/>
    <property type="match status" value="1"/>
</dbReference>
<evidence type="ECO:0000313" key="7">
    <source>
        <dbReference type="EMBL" id="UTX43998.1"/>
    </source>
</evidence>
<dbReference type="Proteomes" id="UP001217963">
    <property type="component" value="Chromosome IX"/>
</dbReference>
<dbReference type="FunFam" id="3.40.910.10:FF:000010">
    <property type="entry name" value="Deoxyhypusine synthase"/>
    <property type="match status" value="1"/>
</dbReference>
<dbReference type="InterPro" id="IPR002773">
    <property type="entry name" value="Deoxyhypusine_synthase"/>
</dbReference>
<comment type="pathway">
    <text evidence="3">Protein modification; eIF5A hypusination.</text>
</comment>
<keyword evidence="6" id="KW-0520">NAD</keyword>
<dbReference type="EC" id="2.5.1.46" evidence="5"/>
<dbReference type="EMBL" id="CP119070">
    <property type="protein sequence ID" value="WEL39483.1"/>
    <property type="molecule type" value="Genomic_DNA"/>
</dbReference>
<reference evidence="8 10" key="2">
    <citation type="submission" date="2023-02" db="EMBL/GenBank/DDBJ databases">
        <title>Encephalitozoon hellem ATCC 50451 complete genome.</title>
        <authorList>
            <person name="Mascarenhas dos Santos A.C."/>
            <person name="Julian A.T."/>
            <person name="Pombert J.-F."/>
        </authorList>
    </citation>
    <scope>NUCLEOTIDE SEQUENCE [LARGE SCALE GENOMIC DNA]</scope>
    <source>
        <strain evidence="8 10">ATCC 50451</strain>
    </source>
</reference>
<evidence type="ECO:0000256" key="1">
    <source>
        <dbReference type="ARBA" id="ARBA00000952"/>
    </source>
</evidence>
<dbReference type="NCBIfam" id="TIGR00321">
    <property type="entry name" value="dhys"/>
    <property type="match status" value="1"/>
</dbReference>
<dbReference type="PANTHER" id="PTHR11703:SF0">
    <property type="entry name" value="DEOXYHYPUSINE SYNTHASE"/>
    <property type="match status" value="1"/>
</dbReference>
<protein>
    <recommendedName>
        <fullName evidence="5">deoxyhypusine synthase</fullName>
        <ecNumber evidence="5">2.5.1.46</ecNumber>
    </recommendedName>
</protein>
<evidence type="ECO:0000313" key="10">
    <source>
        <dbReference type="Proteomes" id="UP001217963"/>
    </source>
</evidence>
<proteinExistence type="inferred from homology"/>
<dbReference type="InterPro" id="IPR036982">
    <property type="entry name" value="Deoxyhypusine_synthase_sf"/>
</dbReference>
<name>A0A9Q9CDR6_ENCHE</name>
<comment type="similarity">
    <text evidence="4">Belongs to the deoxyhypusine synthase family.</text>
</comment>
<dbReference type="AlphaFoldDB" id="A0A9Q9CDR6"/>
<evidence type="ECO:0000313" key="9">
    <source>
        <dbReference type="Proteomes" id="UP001059546"/>
    </source>
</evidence>
<evidence type="ECO:0000256" key="2">
    <source>
        <dbReference type="ARBA" id="ARBA00002823"/>
    </source>
</evidence>
<dbReference type="GO" id="GO:0005737">
    <property type="term" value="C:cytoplasm"/>
    <property type="evidence" value="ECO:0007669"/>
    <property type="project" value="TreeGrafter"/>
</dbReference>
<evidence type="ECO:0000256" key="6">
    <source>
        <dbReference type="ARBA" id="ARBA00023027"/>
    </source>
</evidence>
<evidence type="ECO:0000256" key="5">
    <source>
        <dbReference type="ARBA" id="ARBA00012683"/>
    </source>
</evidence>
<sequence>MLENIFCSPMTRPQSVKDLCKKIKDDLSFNKEVKGINFERRWNFAKIIKSFETTGFQGSNLYRAIEEVERMKGSKIFFGCTSNIVSSGLRDIIATLVKRKHVHVLVITGGGIEEDLIKTFKPTFCGDFKLSGKDLRENGLNRIGNLVIPSTNYEYFEEWLNRIINDITEGYTEERPRILTPSSFIKILGERINNKSSILYWAARNDIPVYSPAIIDGSIGDILSFHPRRKILKLDIVEDVYNINCETIFCGNTGAIILGCGVVKHHILNANLFKNGLEHCVLINNAQEFDGSDAGASLDEAVSWGKVKPGTSGVKVFGDATILFPLIVGATFMKKSKKHHSEKK</sequence>
<dbReference type="GO" id="GO:0034038">
    <property type="term" value="F:deoxyhypusine synthase activity"/>
    <property type="evidence" value="ECO:0007669"/>
    <property type="project" value="UniProtKB-EC"/>
</dbReference>
<dbReference type="SUPFAM" id="SSF52467">
    <property type="entry name" value="DHS-like NAD/FAD-binding domain"/>
    <property type="match status" value="1"/>
</dbReference>
<reference evidence="7" key="1">
    <citation type="submission" date="2021-05" db="EMBL/GenBank/DDBJ databases">
        <title>Encephalitozoon hellem ATCC 50604 Complete Genome.</title>
        <authorList>
            <person name="Mascarenhas dos Santos A.C."/>
            <person name="Julian A.T."/>
            <person name="Pombert J.-F."/>
        </authorList>
    </citation>
    <scope>NUCLEOTIDE SEQUENCE</scope>
    <source>
        <strain evidence="7">ATCC 50604</strain>
    </source>
</reference>
<accession>A0A9Q9CDR6</accession>
<dbReference type="Gene3D" id="3.40.910.10">
    <property type="entry name" value="Deoxyhypusine synthase"/>
    <property type="match status" value="1"/>
</dbReference>
<evidence type="ECO:0000256" key="3">
    <source>
        <dbReference type="ARBA" id="ARBA00005041"/>
    </source>
</evidence>
<evidence type="ECO:0000313" key="8">
    <source>
        <dbReference type="EMBL" id="WEL39483.1"/>
    </source>
</evidence>
<dbReference type="Pfam" id="PF01916">
    <property type="entry name" value="DS"/>
    <property type="match status" value="1"/>
</dbReference>
<dbReference type="Proteomes" id="UP001059546">
    <property type="component" value="Chromosome IX"/>
</dbReference>
<dbReference type="EMBL" id="CP075155">
    <property type="protein sequence ID" value="UTX43998.1"/>
    <property type="molecule type" value="Genomic_DNA"/>
</dbReference>
<organism evidence="7 9">
    <name type="scientific">Encephalitozoon hellem</name>
    <name type="common">Microsporidian parasite</name>
    <dbReference type="NCBI Taxonomy" id="27973"/>
    <lineage>
        <taxon>Eukaryota</taxon>
        <taxon>Fungi</taxon>
        <taxon>Fungi incertae sedis</taxon>
        <taxon>Microsporidia</taxon>
        <taxon>Unikaryonidae</taxon>
        <taxon>Encephalitozoon</taxon>
    </lineage>
</organism>
<dbReference type="OrthoDB" id="294378at2759"/>
<comment type="catalytic activity">
    <reaction evidence="1">
        <text>[eIF5A protein]-L-lysine + spermidine = [eIF5A protein]-deoxyhypusine + propane-1,3-diamine</text>
        <dbReference type="Rhea" id="RHEA:33299"/>
        <dbReference type="Rhea" id="RHEA-COMP:10143"/>
        <dbReference type="Rhea" id="RHEA-COMP:10144"/>
        <dbReference type="ChEBI" id="CHEBI:29969"/>
        <dbReference type="ChEBI" id="CHEBI:57484"/>
        <dbReference type="ChEBI" id="CHEBI:57834"/>
        <dbReference type="ChEBI" id="CHEBI:82657"/>
        <dbReference type="EC" id="2.5.1.46"/>
    </reaction>
</comment>
<keyword evidence="10" id="KW-1185">Reference proteome</keyword>
<evidence type="ECO:0000256" key="4">
    <source>
        <dbReference type="ARBA" id="ARBA00009892"/>
    </source>
</evidence>
<gene>
    <name evidence="7" type="ORF">GPU96_09g17780</name>
    <name evidence="8" type="ORF">PFJ87_09g01110</name>
</gene>